<name>A0A6A2VD73_9BIFI</name>
<organism evidence="1 2">
    <name type="scientific">Bifidobacterium apri</name>
    <dbReference type="NCBI Taxonomy" id="1769423"/>
    <lineage>
        <taxon>Bacteria</taxon>
        <taxon>Bacillati</taxon>
        <taxon>Actinomycetota</taxon>
        <taxon>Actinomycetes</taxon>
        <taxon>Bifidobacteriales</taxon>
        <taxon>Bifidobacteriaceae</taxon>
        <taxon>Bifidobacterium</taxon>
    </lineage>
</organism>
<evidence type="ECO:0000313" key="1">
    <source>
        <dbReference type="EMBL" id="KAB8292720.1"/>
    </source>
</evidence>
<keyword evidence="2" id="KW-1185">Reference proteome</keyword>
<dbReference type="EMBL" id="WBSO01000022">
    <property type="protein sequence ID" value="KAB8292720.1"/>
    <property type="molecule type" value="Genomic_DNA"/>
</dbReference>
<accession>A0A6A2VD73</accession>
<comment type="caution">
    <text evidence="1">The sequence shown here is derived from an EMBL/GenBank/DDBJ whole genome shotgun (WGS) entry which is preliminary data.</text>
</comment>
<evidence type="ECO:0000313" key="2">
    <source>
        <dbReference type="Proteomes" id="UP000440041"/>
    </source>
</evidence>
<reference evidence="1 2" key="1">
    <citation type="submission" date="2019-09" db="EMBL/GenBank/DDBJ databases">
        <title>Characterization of the phylogenetic diversity of two novel species belonging to the genus Bifidobacterium: Bifidobacterium cebidarum sp. nov. and Bifidobacterium leontopitheci sp. nov.</title>
        <authorList>
            <person name="Lugli G.A."/>
            <person name="Duranti S."/>
            <person name="Milani C."/>
            <person name="Turroni F."/>
            <person name="Ventura M."/>
        </authorList>
    </citation>
    <scope>NUCLEOTIDE SEQUENCE [LARGE SCALE GENOMIC DNA]</scope>
    <source>
        <strain evidence="1 2">DSM 100238</strain>
    </source>
</reference>
<dbReference type="AlphaFoldDB" id="A0A6A2VD73"/>
<proteinExistence type="predicted"/>
<dbReference type="RefSeq" id="WP_152356289.1">
    <property type="nucleotide sequence ID" value="NZ_JBHLXF010000001.1"/>
</dbReference>
<dbReference type="OrthoDB" id="5197973at2"/>
<protein>
    <submittedName>
        <fullName evidence="1">Uncharacterized protein</fullName>
    </submittedName>
</protein>
<gene>
    <name evidence="1" type="ORF">DSM100238_1772</name>
</gene>
<sequence>MVDINETGVVTTHVGQPNDDQSWLINRLGDGVMSVTLDVTTFVSSTMASKCIVDDDPDNTVVYIKSGIPLARITSGASTGLYGPYEAAAKDGRNGNIEGVLESQFSVEFNRSGVKVPTVTAGMRYTGAIDTTKLPFDVTGAKWDGLFLKVTPDGSPATLLSNAPATAAAGA</sequence>
<dbReference type="Proteomes" id="UP000440041">
    <property type="component" value="Unassembled WGS sequence"/>
</dbReference>